<accession>A0A1H7CJ25</accession>
<evidence type="ECO:0000313" key="3">
    <source>
        <dbReference type="Proteomes" id="UP000199662"/>
    </source>
</evidence>
<organism evidence="2 3">
    <name type="scientific">Propionispira arboris</name>
    <dbReference type="NCBI Taxonomy" id="84035"/>
    <lineage>
        <taxon>Bacteria</taxon>
        <taxon>Bacillati</taxon>
        <taxon>Bacillota</taxon>
        <taxon>Negativicutes</taxon>
        <taxon>Selenomonadales</taxon>
        <taxon>Selenomonadaceae</taxon>
        <taxon>Propionispira</taxon>
    </lineage>
</organism>
<feature type="transmembrane region" description="Helical" evidence="1">
    <location>
        <begin position="72"/>
        <end position="91"/>
    </location>
</feature>
<dbReference type="EMBL" id="FNZK01000022">
    <property type="protein sequence ID" value="SEJ89628.1"/>
    <property type="molecule type" value="Genomic_DNA"/>
</dbReference>
<feature type="transmembrane region" description="Helical" evidence="1">
    <location>
        <begin position="39"/>
        <end position="60"/>
    </location>
</feature>
<dbReference type="AlphaFoldDB" id="A0A1H7CJ25"/>
<sequence>MTGIFFGMNLKYLLSMLIMFGLSVCGIYYALTLKGKGKIINIFFFCGAISTFLSGIKTLATHTGIFAQYLPIIEPTYWILACITIILIFFLL</sequence>
<dbReference type="Proteomes" id="UP000199662">
    <property type="component" value="Unassembled WGS sequence"/>
</dbReference>
<keyword evidence="1" id="KW-0812">Transmembrane</keyword>
<reference evidence="2 3" key="1">
    <citation type="submission" date="2016-10" db="EMBL/GenBank/DDBJ databases">
        <authorList>
            <person name="de Groot N.N."/>
        </authorList>
    </citation>
    <scope>NUCLEOTIDE SEQUENCE [LARGE SCALE GENOMIC DNA]</scope>
    <source>
        <strain evidence="2 3">DSM 2179</strain>
    </source>
</reference>
<dbReference type="RefSeq" id="WP_091834814.1">
    <property type="nucleotide sequence ID" value="NZ_FNZK01000022.1"/>
</dbReference>
<keyword evidence="3" id="KW-1185">Reference proteome</keyword>
<name>A0A1H7CJ25_9FIRM</name>
<protein>
    <submittedName>
        <fullName evidence="2">Uncharacterized protein</fullName>
    </submittedName>
</protein>
<feature type="transmembrane region" description="Helical" evidence="1">
    <location>
        <begin position="12"/>
        <end position="32"/>
    </location>
</feature>
<evidence type="ECO:0000313" key="2">
    <source>
        <dbReference type="EMBL" id="SEJ89628.1"/>
    </source>
</evidence>
<keyword evidence="1" id="KW-0472">Membrane</keyword>
<gene>
    <name evidence="2" type="ORF">SAMN05660742_12256</name>
</gene>
<evidence type="ECO:0000256" key="1">
    <source>
        <dbReference type="SAM" id="Phobius"/>
    </source>
</evidence>
<dbReference type="STRING" id="84035.SAMN05660742_12256"/>
<keyword evidence="1" id="KW-1133">Transmembrane helix</keyword>
<proteinExistence type="predicted"/>